<organism evidence="1">
    <name type="scientific">marine metagenome</name>
    <dbReference type="NCBI Taxonomy" id="408172"/>
    <lineage>
        <taxon>unclassified sequences</taxon>
        <taxon>metagenomes</taxon>
        <taxon>ecological metagenomes</taxon>
    </lineage>
</organism>
<dbReference type="AlphaFoldDB" id="A0A383E5Q2"/>
<reference evidence="1" key="1">
    <citation type="submission" date="2018-05" db="EMBL/GenBank/DDBJ databases">
        <authorList>
            <person name="Lanie J.A."/>
            <person name="Ng W.-L."/>
            <person name="Kazmierczak K.M."/>
            <person name="Andrzejewski T.M."/>
            <person name="Davidsen T.M."/>
            <person name="Wayne K.J."/>
            <person name="Tettelin H."/>
            <person name="Glass J.I."/>
            <person name="Rusch D."/>
            <person name="Podicherti R."/>
            <person name="Tsui H.-C.T."/>
            <person name="Winkler M.E."/>
        </authorList>
    </citation>
    <scope>NUCLEOTIDE SEQUENCE</scope>
</reference>
<proteinExistence type="predicted"/>
<evidence type="ECO:0000313" key="1">
    <source>
        <dbReference type="EMBL" id="SVE51929.1"/>
    </source>
</evidence>
<feature type="non-terminal residue" evidence="1">
    <location>
        <position position="26"/>
    </location>
</feature>
<dbReference type="EMBL" id="UINC01222941">
    <property type="protein sequence ID" value="SVE51929.1"/>
    <property type="molecule type" value="Genomic_DNA"/>
</dbReference>
<sequence length="26" mass="3215">MDRTERLYKIDQLLNERRAVAMHILE</sequence>
<gene>
    <name evidence="1" type="ORF">METZ01_LOCUS504783</name>
</gene>
<accession>A0A383E5Q2</accession>
<protein>
    <submittedName>
        <fullName evidence="1">Uncharacterized protein</fullName>
    </submittedName>
</protein>
<name>A0A383E5Q2_9ZZZZ</name>